<dbReference type="EMBL" id="JAYKBV010000008">
    <property type="protein sequence ID" value="MEB3040461.1"/>
    <property type="molecule type" value="Genomic_DNA"/>
</dbReference>
<evidence type="ECO:0000313" key="1">
    <source>
        <dbReference type="EMBL" id="MEB3040461.1"/>
    </source>
</evidence>
<dbReference type="Proteomes" id="UP001324270">
    <property type="component" value="Unassembled WGS sequence"/>
</dbReference>
<evidence type="ECO:0000313" key="2">
    <source>
        <dbReference type="Proteomes" id="UP001324270"/>
    </source>
</evidence>
<evidence type="ECO:0008006" key="3">
    <source>
        <dbReference type="Google" id="ProtNLM"/>
    </source>
</evidence>
<gene>
    <name evidence="1" type="ORF">VJJ49_07105</name>
</gene>
<name>A0ABU5Y951_9FLAO</name>
<reference evidence="1 2" key="1">
    <citation type="submission" date="2023-12" db="EMBL/GenBank/DDBJ databases">
        <title>Genomic sequences of Capnocytophaga and Parvimonas strains.</title>
        <authorList>
            <person name="Watt R.M."/>
            <person name="Wang M."/>
            <person name="Yang T."/>
            <person name="Tong W.M."/>
        </authorList>
    </citation>
    <scope>NUCLEOTIDE SEQUENCE [LARGE SCALE GENOMIC DNA]</scope>
    <source>
        <strain evidence="1 2">CCUG 13156</strain>
    </source>
</reference>
<protein>
    <recommendedName>
        <fullName evidence="3">Lipoprotein</fullName>
    </recommendedName>
</protein>
<sequence length="139" mass="16286">MRILLLFLVVFPSCEGGKEEFVESKAIEGLVLVKNLSQSPDKVKKAIIEYIKNQKGKDFMEFYEYSSSTKAFIESKRVGGYLREYIHHYQEQNGIGVFYMGKCKEDTSEQVGIIRYYEKYGNFYEPDTIIRECRNKKAF</sequence>
<keyword evidence="2" id="KW-1185">Reference proteome</keyword>
<dbReference type="RefSeq" id="WP_323979446.1">
    <property type="nucleotide sequence ID" value="NZ_JAYKBV010000008.1"/>
</dbReference>
<organism evidence="1 2">
    <name type="scientific">Capnocytophaga gingivalis</name>
    <dbReference type="NCBI Taxonomy" id="1017"/>
    <lineage>
        <taxon>Bacteria</taxon>
        <taxon>Pseudomonadati</taxon>
        <taxon>Bacteroidota</taxon>
        <taxon>Flavobacteriia</taxon>
        <taxon>Flavobacteriales</taxon>
        <taxon>Flavobacteriaceae</taxon>
        <taxon>Capnocytophaga</taxon>
    </lineage>
</organism>
<accession>A0ABU5Y951</accession>
<comment type="caution">
    <text evidence="1">The sequence shown here is derived from an EMBL/GenBank/DDBJ whole genome shotgun (WGS) entry which is preliminary data.</text>
</comment>
<proteinExistence type="predicted"/>